<keyword evidence="2" id="KW-0479">Metal-binding</keyword>
<dbReference type="PANTHER" id="PTHR46481:SF10">
    <property type="entry name" value="ZINC FINGER BED DOMAIN-CONTAINING PROTEIN 39"/>
    <property type="match status" value="1"/>
</dbReference>
<dbReference type="OrthoDB" id="10046233at2759"/>
<protein>
    <recommendedName>
        <fullName evidence="7">HAT C-terminal dimerisation domain-containing protein</fullName>
    </recommendedName>
</protein>
<keyword evidence="4" id="KW-0862">Zinc</keyword>
<dbReference type="GO" id="GO:0008270">
    <property type="term" value="F:zinc ion binding"/>
    <property type="evidence" value="ECO:0007669"/>
    <property type="project" value="UniProtKB-KW"/>
</dbReference>
<evidence type="ECO:0000256" key="4">
    <source>
        <dbReference type="ARBA" id="ARBA00022833"/>
    </source>
</evidence>
<accession>A0A1X7UC66</accession>
<dbReference type="GO" id="GO:0005634">
    <property type="term" value="C:nucleus"/>
    <property type="evidence" value="ECO:0007669"/>
    <property type="project" value="UniProtKB-SubCell"/>
</dbReference>
<organism evidence="6">
    <name type="scientific">Amphimedon queenslandica</name>
    <name type="common">Sponge</name>
    <dbReference type="NCBI Taxonomy" id="400682"/>
    <lineage>
        <taxon>Eukaryota</taxon>
        <taxon>Metazoa</taxon>
        <taxon>Porifera</taxon>
        <taxon>Demospongiae</taxon>
        <taxon>Heteroscleromorpha</taxon>
        <taxon>Haplosclerida</taxon>
        <taxon>Niphatidae</taxon>
        <taxon>Amphimedon</taxon>
    </lineage>
</organism>
<evidence type="ECO:0000256" key="5">
    <source>
        <dbReference type="ARBA" id="ARBA00023242"/>
    </source>
</evidence>
<proteinExistence type="predicted"/>
<evidence type="ECO:0008006" key="7">
    <source>
        <dbReference type="Google" id="ProtNLM"/>
    </source>
</evidence>
<evidence type="ECO:0000256" key="2">
    <source>
        <dbReference type="ARBA" id="ARBA00022723"/>
    </source>
</evidence>
<evidence type="ECO:0000256" key="1">
    <source>
        <dbReference type="ARBA" id="ARBA00004123"/>
    </source>
</evidence>
<dbReference type="InParanoid" id="A0A1X7UC66"/>
<dbReference type="SUPFAM" id="SSF140996">
    <property type="entry name" value="Hermes dimerisation domain"/>
    <property type="match status" value="1"/>
</dbReference>
<evidence type="ECO:0000256" key="3">
    <source>
        <dbReference type="ARBA" id="ARBA00022771"/>
    </source>
</evidence>
<sequence>KVLEQATVDSFITGKIYDQNDVRQCRAIDALTSLIAENMLPLSIVESPSFRKYCHSLDARFVVPSRKHLSTFLLAKKDEAIKSKLKYILAKAEGVSLTLDLWSN</sequence>
<dbReference type="AlphaFoldDB" id="A0A1X7UC66"/>
<comment type="subcellular location">
    <subcellularLocation>
        <location evidence="1">Nucleus</location>
    </subcellularLocation>
</comment>
<name>A0A1X7UC66_AMPQE</name>
<dbReference type="PANTHER" id="PTHR46481">
    <property type="entry name" value="ZINC FINGER BED DOMAIN-CONTAINING PROTEIN 4"/>
    <property type="match status" value="1"/>
</dbReference>
<dbReference type="InterPro" id="IPR052035">
    <property type="entry name" value="ZnF_BED_domain_contain"/>
</dbReference>
<reference evidence="6" key="1">
    <citation type="submission" date="2017-05" db="UniProtKB">
        <authorList>
            <consortium name="EnsemblMetazoa"/>
        </authorList>
    </citation>
    <scope>IDENTIFICATION</scope>
</reference>
<keyword evidence="5" id="KW-0539">Nucleus</keyword>
<keyword evidence="3" id="KW-0863">Zinc-finger</keyword>
<dbReference type="EnsemblMetazoa" id="Aqu2.1.25052_001">
    <property type="protein sequence ID" value="Aqu2.1.25052_001"/>
    <property type="gene ID" value="Aqu2.1.25052"/>
</dbReference>
<evidence type="ECO:0000313" key="6">
    <source>
        <dbReference type="EnsemblMetazoa" id="Aqu2.1.25052_001"/>
    </source>
</evidence>